<name>A0AAX0L9Q6_9BACT</name>
<evidence type="ECO:0000313" key="3">
    <source>
        <dbReference type="Proteomes" id="UP000189728"/>
    </source>
</evidence>
<comment type="caution">
    <text evidence="2">The sequence shown here is derived from an EMBL/GenBank/DDBJ whole genome shotgun (WGS) entry which is preliminary data.</text>
</comment>
<dbReference type="AlphaFoldDB" id="A0AAX0L9Q6"/>
<dbReference type="Proteomes" id="UP000189728">
    <property type="component" value="Unassembled WGS sequence"/>
</dbReference>
<proteinExistence type="predicted"/>
<dbReference type="RefSeq" id="WP_069637509.1">
    <property type="nucleotide sequence ID" value="NZ_CP012546.1"/>
</dbReference>
<dbReference type="InterPro" id="IPR019284">
    <property type="entry name" value="RP532"/>
</dbReference>
<keyword evidence="1" id="KW-1133">Transmembrane helix</keyword>
<keyword evidence="1" id="KW-0812">Transmembrane</keyword>
<protein>
    <recommendedName>
        <fullName evidence="4">DUF2335 domain-containing protein</fullName>
    </recommendedName>
</protein>
<accession>A0AAX0L9Q6</accession>
<sequence>MPNKKIPKKQNNNLENTPKAFIDKAIQQNLNINFIPSELSDIIKQNPNYTERVLEYLEKEQTHRHNSDDRILTLEEKEQVLRAEEAPKIAKYNFRGQIFITLILFALIAVTAFAIQKGEVGIAIAGLISSIVAMTPAIIGNRPKQKDNSKKQQ</sequence>
<evidence type="ECO:0000313" key="2">
    <source>
        <dbReference type="EMBL" id="OPA77356.1"/>
    </source>
</evidence>
<reference evidence="2 3" key="1">
    <citation type="submission" date="2016-08" db="EMBL/GenBank/DDBJ databases">
        <title>Campylobacter species from sea mammals.</title>
        <authorList>
            <person name="Gilbert M.J."/>
            <person name="Byrne B.A."/>
            <person name="Zomer A.L."/>
            <person name="Wagenaar J.A."/>
        </authorList>
    </citation>
    <scope>NUCLEOTIDE SEQUENCE [LARGE SCALE GENOMIC DNA]</scope>
    <source>
        <strain evidence="2 3">1105248</strain>
    </source>
</reference>
<keyword evidence="1" id="KW-0472">Membrane</keyword>
<dbReference type="Pfam" id="PF10097">
    <property type="entry name" value="DUF2335"/>
    <property type="match status" value="1"/>
</dbReference>
<dbReference type="EMBL" id="MCRK01000036">
    <property type="protein sequence ID" value="OPA77356.1"/>
    <property type="molecule type" value="Genomic_DNA"/>
</dbReference>
<feature type="transmembrane region" description="Helical" evidence="1">
    <location>
        <begin position="121"/>
        <end position="141"/>
    </location>
</feature>
<evidence type="ECO:0000256" key="1">
    <source>
        <dbReference type="SAM" id="Phobius"/>
    </source>
</evidence>
<evidence type="ECO:0008006" key="4">
    <source>
        <dbReference type="Google" id="ProtNLM"/>
    </source>
</evidence>
<gene>
    <name evidence="2" type="ORF">BFG04_04480</name>
</gene>
<organism evidence="2 3">
    <name type="scientific">Campylobacter pinnipediorum subsp. pinnipediorum</name>
    <dbReference type="NCBI Taxonomy" id="1660067"/>
    <lineage>
        <taxon>Bacteria</taxon>
        <taxon>Pseudomonadati</taxon>
        <taxon>Campylobacterota</taxon>
        <taxon>Epsilonproteobacteria</taxon>
        <taxon>Campylobacterales</taxon>
        <taxon>Campylobacteraceae</taxon>
        <taxon>Campylobacter</taxon>
    </lineage>
</organism>
<feature type="transmembrane region" description="Helical" evidence="1">
    <location>
        <begin position="98"/>
        <end position="115"/>
    </location>
</feature>